<sequence length="553" mass="63987">MNPTLNRNHRLIFYSAWLLIGLLQAALTPLQDDEAYYWTFSRFLDWGYFDHPPMTALLIKLGYGLFQNELGVRLLIVLLSTGTVYLCELLTERRNPFLFYTICGVLAVLQLSGFMAVPDLPLLFFTALFFYVYRKFVNNASLLNTVLLALVTAALLYSKYHAVLIIFFTLISNFKLFTRWQTYAAGLLALALFVPHLWWQYQHDWISFRYHLFESNVNPYKISYTTDYILGQLLITGPLAGFILLPILFRYTTKNLTEKAMKFTGIGVLVFFFLSTFKGRVEANWTAPMVVPILVLSHQHLLDHEKQKRWIRNLVVPTLLLVLLIRVVMIVDIVPADVVRGRFHNYHQWPAQLREKTKGLPVALSSSYQKASQYWFYSGVPTLSVNQYTSRRSNYNFWPLEDSMLGKPAVLFVDQQQAQDSITTPDGMLYYATDSSFNSFGKVRFETEEKKYKIAFEQSMICKVKAYFPPQYAQYLQQHPKVDAAVKVGVFDGRNLLFDIPLTQSLRQWLQQPEHSVMLPLNLPKGKYFLRFAVASEAGWFTHNSSKIDVVVE</sequence>
<dbReference type="InterPro" id="IPR050297">
    <property type="entry name" value="LipidA_mod_glycosyltrf_83"/>
</dbReference>
<organism evidence="10 11">
    <name type="scientific">Cnuella takakiae</name>
    <dbReference type="NCBI Taxonomy" id="1302690"/>
    <lineage>
        <taxon>Bacteria</taxon>
        <taxon>Pseudomonadati</taxon>
        <taxon>Bacteroidota</taxon>
        <taxon>Chitinophagia</taxon>
        <taxon>Chitinophagales</taxon>
        <taxon>Chitinophagaceae</taxon>
        <taxon>Cnuella</taxon>
    </lineage>
</organism>
<dbReference type="Proteomes" id="UP000184368">
    <property type="component" value="Unassembled WGS sequence"/>
</dbReference>
<dbReference type="AlphaFoldDB" id="A0A1M5F5W0"/>
<evidence type="ECO:0000313" key="10">
    <source>
        <dbReference type="EMBL" id="SHF86491.1"/>
    </source>
</evidence>
<feature type="transmembrane region" description="Helical" evidence="8">
    <location>
        <begin position="12"/>
        <end position="30"/>
    </location>
</feature>
<evidence type="ECO:0000256" key="2">
    <source>
        <dbReference type="ARBA" id="ARBA00022475"/>
    </source>
</evidence>
<proteinExistence type="predicted"/>
<evidence type="ECO:0000256" key="3">
    <source>
        <dbReference type="ARBA" id="ARBA00022676"/>
    </source>
</evidence>
<evidence type="ECO:0000313" key="11">
    <source>
        <dbReference type="Proteomes" id="UP000184368"/>
    </source>
</evidence>
<feature type="transmembrane region" description="Helical" evidence="8">
    <location>
        <begin position="142"/>
        <end position="171"/>
    </location>
</feature>
<evidence type="ECO:0000256" key="8">
    <source>
        <dbReference type="SAM" id="Phobius"/>
    </source>
</evidence>
<protein>
    <submittedName>
        <fullName evidence="10">Dolichyl-phosphate-mannose-protein mannosyltransferase</fullName>
    </submittedName>
</protein>
<keyword evidence="3 10" id="KW-0328">Glycosyltransferase</keyword>
<feature type="transmembrane region" description="Helical" evidence="8">
    <location>
        <begin position="183"/>
        <end position="201"/>
    </location>
</feature>
<dbReference type="EMBL" id="FQUO01000013">
    <property type="protein sequence ID" value="SHF86491.1"/>
    <property type="molecule type" value="Genomic_DNA"/>
</dbReference>
<feature type="domain" description="Glycosyltransferase RgtA/B/C/D-like" evidence="9">
    <location>
        <begin position="50"/>
        <end position="199"/>
    </location>
</feature>
<feature type="transmembrane region" description="Helical" evidence="8">
    <location>
        <begin position="228"/>
        <end position="248"/>
    </location>
</feature>
<keyword evidence="7 8" id="KW-0472">Membrane</keyword>
<dbReference type="OrthoDB" id="9813729at2"/>
<dbReference type="GO" id="GO:0009103">
    <property type="term" value="P:lipopolysaccharide biosynthetic process"/>
    <property type="evidence" value="ECO:0007669"/>
    <property type="project" value="UniProtKB-ARBA"/>
</dbReference>
<feature type="transmembrane region" description="Helical" evidence="8">
    <location>
        <begin position="314"/>
        <end position="334"/>
    </location>
</feature>
<feature type="transmembrane region" description="Helical" evidence="8">
    <location>
        <begin position="70"/>
        <end position="90"/>
    </location>
</feature>
<gene>
    <name evidence="10" type="ORF">SAMN05444008_11339</name>
</gene>
<dbReference type="Pfam" id="PF13231">
    <property type="entry name" value="PMT_2"/>
    <property type="match status" value="1"/>
</dbReference>
<dbReference type="InterPro" id="IPR038731">
    <property type="entry name" value="RgtA/B/C-like"/>
</dbReference>
<dbReference type="GO" id="GO:0016763">
    <property type="term" value="F:pentosyltransferase activity"/>
    <property type="evidence" value="ECO:0007669"/>
    <property type="project" value="TreeGrafter"/>
</dbReference>
<accession>A0A1M5F5W0</accession>
<evidence type="ECO:0000256" key="4">
    <source>
        <dbReference type="ARBA" id="ARBA00022679"/>
    </source>
</evidence>
<feature type="transmembrane region" description="Helical" evidence="8">
    <location>
        <begin position="97"/>
        <end position="130"/>
    </location>
</feature>
<evidence type="ECO:0000256" key="7">
    <source>
        <dbReference type="ARBA" id="ARBA00023136"/>
    </source>
</evidence>
<keyword evidence="11" id="KW-1185">Reference proteome</keyword>
<dbReference type="RefSeq" id="WP_073045254.1">
    <property type="nucleotide sequence ID" value="NZ_FQUO01000013.1"/>
</dbReference>
<keyword evidence="5 8" id="KW-0812">Transmembrane</keyword>
<dbReference type="STRING" id="1302690.BUE76_02960"/>
<evidence type="ECO:0000259" key="9">
    <source>
        <dbReference type="Pfam" id="PF13231"/>
    </source>
</evidence>
<dbReference type="GO" id="GO:0005886">
    <property type="term" value="C:plasma membrane"/>
    <property type="evidence" value="ECO:0007669"/>
    <property type="project" value="UniProtKB-SubCell"/>
</dbReference>
<reference evidence="10 11" key="1">
    <citation type="submission" date="2016-11" db="EMBL/GenBank/DDBJ databases">
        <authorList>
            <person name="Jaros S."/>
            <person name="Januszkiewicz K."/>
            <person name="Wedrychowicz H."/>
        </authorList>
    </citation>
    <scope>NUCLEOTIDE SEQUENCE [LARGE SCALE GENOMIC DNA]</scope>
    <source>
        <strain evidence="10 11">DSM 26897</strain>
    </source>
</reference>
<name>A0A1M5F5W0_9BACT</name>
<evidence type="ECO:0000256" key="5">
    <source>
        <dbReference type="ARBA" id="ARBA00022692"/>
    </source>
</evidence>
<keyword evidence="2" id="KW-1003">Cell membrane</keyword>
<keyword evidence="6 8" id="KW-1133">Transmembrane helix</keyword>
<dbReference type="PANTHER" id="PTHR33908:SF11">
    <property type="entry name" value="MEMBRANE PROTEIN"/>
    <property type="match status" value="1"/>
</dbReference>
<dbReference type="PANTHER" id="PTHR33908">
    <property type="entry name" value="MANNOSYLTRANSFERASE YKCB-RELATED"/>
    <property type="match status" value="1"/>
</dbReference>
<evidence type="ECO:0000256" key="1">
    <source>
        <dbReference type="ARBA" id="ARBA00004651"/>
    </source>
</evidence>
<evidence type="ECO:0000256" key="6">
    <source>
        <dbReference type="ARBA" id="ARBA00022989"/>
    </source>
</evidence>
<keyword evidence="4 10" id="KW-0808">Transferase</keyword>
<comment type="subcellular location">
    <subcellularLocation>
        <location evidence="1">Cell membrane</location>
        <topology evidence="1">Multi-pass membrane protein</topology>
    </subcellularLocation>
</comment>